<protein>
    <submittedName>
        <fullName evidence="2">Uncharacterized protein</fullName>
    </submittedName>
</protein>
<name>A0A316UZZ0_9BASI</name>
<feature type="region of interest" description="Disordered" evidence="1">
    <location>
        <begin position="1"/>
        <end position="91"/>
    </location>
</feature>
<feature type="region of interest" description="Disordered" evidence="1">
    <location>
        <begin position="155"/>
        <end position="276"/>
    </location>
</feature>
<dbReference type="RefSeq" id="XP_025363357.1">
    <property type="nucleotide sequence ID" value="XM_025504700.1"/>
</dbReference>
<proteinExistence type="predicted"/>
<feature type="compositionally biased region" description="Low complexity" evidence="1">
    <location>
        <begin position="236"/>
        <end position="261"/>
    </location>
</feature>
<evidence type="ECO:0000313" key="3">
    <source>
        <dbReference type="Proteomes" id="UP000245884"/>
    </source>
</evidence>
<dbReference type="GeneID" id="37026523"/>
<dbReference type="AlphaFoldDB" id="A0A316UZZ0"/>
<gene>
    <name evidence="2" type="ORF">BDZ90DRAFT_226112</name>
</gene>
<accession>A0A316UZZ0</accession>
<keyword evidence="3" id="KW-1185">Reference proteome</keyword>
<organism evidence="2 3">
    <name type="scientific">Jaminaea rosea</name>
    <dbReference type="NCBI Taxonomy" id="1569628"/>
    <lineage>
        <taxon>Eukaryota</taxon>
        <taxon>Fungi</taxon>
        <taxon>Dikarya</taxon>
        <taxon>Basidiomycota</taxon>
        <taxon>Ustilaginomycotina</taxon>
        <taxon>Exobasidiomycetes</taxon>
        <taxon>Microstromatales</taxon>
        <taxon>Microstromatales incertae sedis</taxon>
        <taxon>Jaminaea</taxon>
    </lineage>
</organism>
<reference evidence="2 3" key="1">
    <citation type="journal article" date="2018" name="Mol. Biol. Evol.">
        <title>Broad Genomic Sampling Reveals a Smut Pathogenic Ancestry of the Fungal Clade Ustilaginomycotina.</title>
        <authorList>
            <person name="Kijpornyongpan T."/>
            <person name="Mondo S.J."/>
            <person name="Barry K."/>
            <person name="Sandor L."/>
            <person name="Lee J."/>
            <person name="Lipzen A."/>
            <person name="Pangilinan J."/>
            <person name="LaButti K."/>
            <person name="Hainaut M."/>
            <person name="Henrissat B."/>
            <person name="Grigoriev I.V."/>
            <person name="Spatafora J.W."/>
            <person name="Aime M.C."/>
        </authorList>
    </citation>
    <scope>NUCLEOTIDE SEQUENCE [LARGE SCALE GENOMIC DNA]</scope>
    <source>
        <strain evidence="2 3">MCA 5214</strain>
    </source>
</reference>
<dbReference type="Proteomes" id="UP000245884">
    <property type="component" value="Unassembled WGS sequence"/>
</dbReference>
<dbReference type="OrthoDB" id="3367033at2759"/>
<dbReference type="EMBL" id="KZ819664">
    <property type="protein sequence ID" value="PWN28745.1"/>
    <property type="molecule type" value="Genomic_DNA"/>
</dbReference>
<feature type="compositionally biased region" description="Low complexity" evidence="1">
    <location>
        <begin position="30"/>
        <end position="63"/>
    </location>
</feature>
<sequence length="276" mass="30122">MPPVPPLPALQRQWTLPEQERKALVSPVEATPSASSTPSSPTKIAGPSSSSSSSTKPSRPAPRQVASCPQAPTQAFPSREQEDQQRFATHPYLAQLAADSLRGHGRVRSHFSIPDVMVTAAEEDGEETYFEVRLEEDKRRTQLFNHSEPVTIDMRDMVNVPVSPPMDSAATLEPLDEGAMTPTAPKRTRKSSLPLIFGRSSTPKPSKQQQQQQQRDAVASEEDEPRRSRSPYQQPAFSSSGSLPSAAASSRDSLPSSSSTPRTPPSDFPPSRLYRP</sequence>
<evidence type="ECO:0000313" key="2">
    <source>
        <dbReference type="EMBL" id="PWN28745.1"/>
    </source>
</evidence>
<evidence type="ECO:0000256" key="1">
    <source>
        <dbReference type="SAM" id="MobiDB-lite"/>
    </source>
</evidence>